<dbReference type="AlphaFoldDB" id="A0A1F6LQJ9"/>
<accession>A0A1F6LQJ9</accession>
<name>A0A1F6LQJ9_9BACT</name>
<sequence>MHLNELIKQKPYEKIVYLIRRHWVTYIPTVLLFIVLAAVPLAVAFILNQTSPALLTEPHSYAFFMLLFSVYELSIALFFYASFLMYYLDLLIITNDRLVQVQQRNLFSRSISELDLFKIQDSTSEVHGFVATIFAYGKLSIQTAGEQKNFAFEAVPNVHAVRRELMSLAEEDRKFHLNAPKPIEQ</sequence>
<reference evidence="1 2" key="1">
    <citation type="journal article" date="2016" name="Nat. Commun.">
        <title>Thousands of microbial genomes shed light on interconnected biogeochemical processes in an aquifer system.</title>
        <authorList>
            <person name="Anantharaman K."/>
            <person name="Brown C.T."/>
            <person name="Hug L.A."/>
            <person name="Sharon I."/>
            <person name="Castelle C.J."/>
            <person name="Probst A.J."/>
            <person name="Thomas B.C."/>
            <person name="Singh A."/>
            <person name="Wilkins M.J."/>
            <person name="Karaoz U."/>
            <person name="Brodie E.L."/>
            <person name="Williams K.H."/>
            <person name="Hubbard S.S."/>
            <person name="Banfield J.F."/>
        </authorList>
    </citation>
    <scope>NUCLEOTIDE SEQUENCE [LARGE SCALE GENOMIC DNA]</scope>
</reference>
<organism evidence="1 2">
    <name type="scientific">Candidatus Magasanikbacteria bacterium RIFCSPHIGHO2_01_FULL_50_8</name>
    <dbReference type="NCBI Taxonomy" id="1798674"/>
    <lineage>
        <taxon>Bacteria</taxon>
        <taxon>Candidatus Magasanikiibacteriota</taxon>
    </lineage>
</organism>
<evidence type="ECO:0008006" key="3">
    <source>
        <dbReference type="Google" id="ProtNLM"/>
    </source>
</evidence>
<evidence type="ECO:0000313" key="1">
    <source>
        <dbReference type="EMBL" id="OGH61672.1"/>
    </source>
</evidence>
<proteinExistence type="predicted"/>
<comment type="caution">
    <text evidence="1">The sequence shown here is derived from an EMBL/GenBank/DDBJ whole genome shotgun (WGS) entry which is preliminary data.</text>
</comment>
<dbReference type="PANTHER" id="PTHR37938">
    <property type="entry name" value="BLL0215 PROTEIN"/>
    <property type="match status" value="1"/>
</dbReference>
<protein>
    <recommendedName>
        <fullName evidence="3">DUF304 domain-containing protein</fullName>
    </recommendedName>
</protein>
<evidence type="ECO:0000313" key="2">
    <source>
        <dbReference type="Proteomes" id="UP000176329"/>
    </source>
</evidence>
<gene>
    <name evidence="1" type="ORF">A2848_01855</name>
</gene>
<dbReference type="PANTHER" id="PTHR37938:SF1">
    <property type="entry name" value="BLL0215 PROTEIN"/>
    <property type="match status" value="1"/>
</dbReference>
<dbReference type="EMBL" id="MFPV01000040">
    <property type="protein sequence ID" value="OGH61672.1"/>
    <property type="molecule type" value="Genomic_DNA"/>
</dbReference>
<dbReference type="Proteomes" id="UP000176329">
    <property type="component" value="Unassembled WGS sequence"/>
</dbReference>